<accession>A0ABX1D7S9</accession>
<evidence type="ECO:0000313" key="3">
    <source>
        <dbReference type="Proteomes" id="UP000703674"/>
    </source>
</evidence>
<reference evidence="2 3" key="1">
    <citation type="submission" date="2020-03" db="EMBL/GenBank/DDBJ databases">
        <title>Salinimicrobium sp. nov, isolated from SCS.</title>
        <authorList>
            <person name="Cao W.R."/>
        </authorList>
    </citation>
    <scope>NUCLEOTIDE SEQUENCE [LARGE SCALE GENOMIC DNA]</scope>
    <source>
        <strain evidence="3">J15B91</strain>
    </source>
</reference>
<dbReference type="Pfam" id="PF17783">
    <property type="entry name" value="WHD_CvfB"/>
    <property type="match status" value="1"/>
</dbReference>
<dbReference type="PANTHER" id="PTHR37296:SF1">
    <property type="entry name" value="CONSERVED VIRULENCE FACTOR B"/>
    <property type="match status" value="1"/>
</dbReference>
<dbReference type="Gene3D" id="1.10.10.10">
    <property type="entry name" value="Winged helix-like DNA-binding domain superfamily/Winged helix DNA-binding domain"/>
    <property type="match status" value="1"/>
</dbReference>
<evidence type="ECO:0000259" key="1">
    <source>
        <dbReference type="Pfam" id="PF17783"/>
    </source>
</evidence>
<proteinExistence type="predicted"/>
<name>A0ABX1D7S9_9FLAO</name>
<dbReference type="PANTHER" id="PTHR37296">
    <property type="entry name" value="CONSERVED VIRULENCE FACTOR B"/>
    <property type="match status" value="1"/>
</dbReference>
<dbReference type="InterPro" id="IPR014464">
    <property type="entry name" value="CvfB_fam"/>
</dbReference>
<organism evidence="2 3">
    <name type="scientific">Salinimicrobium oceani</name>
    <dbReference type="NCBI Taxonomy" id="2722702"/>
    <lineage>
        <taxon>Bacteria</taxon>
        <taxon>Pseudomonadati</taxon>
        <taxon>Bacteroidota</taxon>
        <taxon>Flavobacteriia</taxon>
        <taxon>Flavobacteriales</taxon>
        <taxon>Flavobacteriaceae</taxon>
        <taxon>Salinimicrobium</taxon>
    </lineage>
</organism>
<dbReference type="InterPro" id="IPR036388">
    <property type="entry name" value="WH-like_DNA-bd_sf"/>
</dbReference>
<sequence>LKGGFLPLTDKSSPNEIQREVQMSKKSFKRALGNLYKQRKVDIKDNGIYLKNGE</sequence>
<dbReference type="Proteomes" id="UP000703674">
    <property type="component" value="Unassembled WGS sequence"/>
</dbReference>
<dbReference type="InterPro" id="IPR040764">
    <property type="entry name" value="CvfB_WH"/>
</dbReference>
<dbReference type="EMBL" id="JAAVJR010000302">
    <property type="protein sequence ID" value="NJW54581.1"/>
    <property type="molecule type" value="Genomic_DNA"/>
</dbReference>
<evidence type="ECO:0000313" key="2">
    <source>
        <dbReference type="EMBL" id="NJW54581.1"/>
    </source>
</evidence>
<comment type="caution">
    <text evidence="2">The sequence shown here is derived from an EMBL/GenBank/DDBJ whole genome shotgun (WGS) entry which is preliminary data.</text>
</comment>
<feature type="domain" description="Conserved virulence factor B-like winged helix" evidence="1">
    <location>
        <begin position="2"/>
        <end position="50"/>
    </location>
</feature>
<gene>
    <name evidence="2" type="ORF">HC175_16845</name>
</gene>
<protein>
    <submittedName>
        <fullName evidence="2">GntR family transcriptional regulator</fullName>
    </submittedName>
</protein>
<feature type="non-terminal residue" evidence="2">
    <location>
        <position position="1"/>
    </location>
</feature>
<keyword evidence="3" id="KW-1185">Reference proteome</keyword>